<dbReference type="AlphaFoldDB" id="A0A451EPD0"/>
<proteinExistence type="predicted"/>
<keyword evidence="4" id="KW-1185">Reference proteome</keyword>
<reference evidence="4" key="1">
    <citation type="submission" date="2018-06" db="EMBL/GenBank/DDBJ databases">
        <title>Complete genome of Pseudomonas insecticola strain QZS01.</title>
        <authorList>
            <person name="Wang J."/>
            <person name="Su Q."/>
        </authorList>
    </citation>
    <scope>NUCLEOTIDE SEQUENCE [LARGE SCALE GENOMIC DNA]</scope>
    <source>
        <strain evidence="4">QZS01</strain>
    </source>
</reference>
<dbReference type="RefSeq" id="WP_127164388.1">
    <property type="nucleotide sequence ID" value="NZ_CP029822.1"/>
</dbReference>
<feature type="compositionally biased region" description="Low complexity" evidence="2">
    <location>
        <begin position="179"/>
        <end position="191"/>
    </location>
</feature>
<feature type="coiled-coil region" evidence="1">
    <location>
        <begin position="34"/>
        <end position="97"/>
    </location>
</feature>
<evidence type="ECO:0000256" key="1">
    <source>
        <dbReference type="SAM" id="Coils"/>
    </source>
</evidence>
<dbReference type="Proteomes" id="UP000273143">
    <property type="component" value="Chromosome"/>
</dbReference>
<organism evidence="3 4">
    <name type="scientific">Entomomonas moraniae</name>
    <dbReference type="NCBI Taxonomy" id="2213226"/>
    <lineage>
        <taxon>Bacteria</taxon>
        <taxon>Pseudomonadati</taxon>
        <taxon>Pseudomonadota</taxon>
        <taxon>Gammaproteobacteria</taxon>
        <taxon>Pseudomonadales</taxon>
        <taxon>Pseudomonadaceae</taxon>
        <taxon>Entomomonas</taxon>
    </lineage>
</organism>
<dbReference type="EMBL" id="CP029822">
    <property type="protein sequence ID" value="AZS51654.1"/>
    <property type="molecule type" value="Genomic_DNA"/>
</dbReference>
<evidence type="ECO:0000313" key="4">
    <source>
        <dbReference type="Proteomes" id="UP000273143"/>
    </source>
</evidence>
<sequence>MSSTKKTVRTPLHLLHDLSDTLVNQLQTACIEAQQETEKALTKLEKQRVKIQEKLVKTEEKLAKANEANKAKAKAKAQKAIIELKDSHNKLQNQQQKLFTYLNTLKKDSTKSLDLAKGITRVKERVSTLLNPTAAKVTSTATKAPVKTAPAVAKQTSRTVAKKPIAKTPSKPRATAASKTTPVKRPVTRVTAPKKTVS</sequence>
<name>A0A451EPD0_9GAMM</name>
<dbReference type="InterPro" id="IPR047725">
    <property type="entry name" value="AlgP_N"/>
</dbReference>
<keyword evidence="1" id="KW-0175">Coiled coil</keyword>
<feature type="region of interest" description="Disordered" evidence="2">
    <location>
        <begin position="148"/>
        <end position="198"/>
    </location>
</feature>
<evidence type="ECO:0000313" key="3">
    <source>
        <dbReference type="EMBL" id="AZS51654.1"/>
    </source>
</evidence>
<gene>
    <name evidence="3" type="ORF">DM558_13130</name>
</gene>
<accession>A0A451EPD0</accession>
<dbReference type="KEGG" id="emo:DM558_13130"/>
<dbReference type="NCBIfam" id="NF038178">
    <property type="entry name" value="AlgP_Nterm"/>
    <property type="match status" value="1"/>
</dbReference>
<protein>
    <recommendedName>
        <fullName evidence="5">Transcriptional regulator</fullName>
    </recommendedName>
</protein>
<evidence type="ECO:0000256" key="2">
    <source>
        <dbReference type="SAM" id="MobiDB-lite"/>
    </source>
</evidence>
<evidence type="ECO:0008006" key="5">
    <source>
        <dbReference type="Google" id="ProtNLM"/>
    </source>
</evidence>